<dbReference type="PANTHER" id="PTHR42916:SF1">
    <property type="entry name" value="PROTEIN PHYLLO, CHLOROPLASTIC"/>
    <property type="match status" value="1"/>
</dbReference>
<dbReference type="PANTHER" id="PTHR42916">
    <property type="entry name" value="2-SUCCINYL-5-ENOLPYRUVYL-6-HYDROXY-3-CYCLOHEXENE-1-CARBOXYLATE SYNTHASE"/>
    <property type="match status" value="1"/>
</dbReference>
<keyword evidence="1" id="KW-0456">Lyase</keyword>
<comment type="caution">
    <text evidence="3">The sequence shown here is derived from an EMBL/GenBank/DDBJ whole genome shotgun (WGS) entry which is preliminary data.</text>
</comment>
<feature type="domain" description="AB hydrolase-1" evidence="2">
    <location>
        <begin position="35"/>
        <end position="286"/>
    </location>
</feature>
<dbReference type="AlphaFoldDB" id="A0A2K2UB68"/>
<dbReference type="GO" id="GO:0016787">
    <property type="term" value="F:hydrolase activity"/>
    <property type="evidence" value="ECO:0007669"/>
    <property type="project" value="UniProtKB-KW"/>
</dbReference>
<dbReference type="InterPro" id="IPR029058">
    <property type="entry name" value="AB_hydrolase_fold"/>
</dbReference>
<dbReference type="Gene3D" id="3.40.50.1820">
    <property type="entry name" value="alpha/beta hydrolase"/>
    <property type="match status" value="1"/>
</dbReference>
<dbReference type="EMBL" id="PPEK01000008">
    <property type="protein sequence ID" value="PNV67458.1"/>
    <property type="molecule type" value="Genomic_DNA"/>
</dbReference>
<dbReference type="PRINTS" id="PR00111">
    <property type="entry name" value="ABHYDROLASE"/>
</dbReference>
<name>A0A2K2UB68_9ACTN</name>
<organism evidence="3 4">
    <name type="scientific">Enteroscipio rubneri</name>
    <dbReference type="NCBI Taxonomy" id="2070686"/>
    <lineage>
        <taxon>Bacteria</taxon>
        <taxon>Bacillati</taxon>
        <taxon>Actinomycetota</taxon>
        <taxon>Coriobacteriia</taxon>
        <taxon>Eggerthellales</taxon>
        <taxon>Eggerthellaceae</taxon>
        <taxon>Enteroscipio</taxon>
    </lineage>
</organism>
<keyword evidence="3" id="KW-0378">Hydrolase</keyword>
<dbReference type="RefSeq" id="WP_103265172.1">
    <property type="nucleotide sequence ID" value="NZ_CABMLE010000008.1"/>
</dbReference>
<gene>
    <name evidence="3" type="ORF">C2L71_07565</name>
</gene>
<dbReference type="InterPro" id="IPR000073">
    <property type="entry name" value="AB_hydrolase_1"/>
</dbReference>
<evidence type="ECO:0000313" key="4">
    <source>
        <dbReference type="Proteomes" id="UP000236197"/>
    </source>
</evidence>
<dbReference type="Pfam" id="PF12697">
    <property type="entry name" value="Abhydrolase_6"/>
    <property type="match status" value="1"/>
</dbReference>
<keyword evidence="4" id="KW-1185">Reference proteome</keyword>
<protein>
    <submittedName>
        <fullName evidence="3">Alpha/beta hydrolase</fullName>
    </submittedName>
</protein>
<dbReference type="Proteomes" id="UP000236197">
    <property type="component" value="Unassembled WGS sequence"/>
</dbReference>
<evidence type="ECO:0000259" key="2">
    <source>
        <dbReference type="Pfam" id="PF12697"/>
    </source>
</evidence>
<proteinExistence type="predicted"/>
<dbReference type="GO" id="GO:0016829">
    <property type="term" value="F:lyase activity"/>
    <property type="evidence" value="ECO:0007669"/>
    <property type="project" value="UniProtKB-KW"/>
</dbReference>
<accession>A0A2K2UB68</accession>
<reference evidence="4" key="1">
    <citation type="submission" date="2018-01" db="EMBL/GenBank/DDBJ databases">
        <title>Rubneribacter badeniensis gen. nov., sp. nov., and Colonibacter rubneri, gen. nov., sp. nov., WGS of new members of the Eggerthellaceae.</title>
        <authorList>
            <person name="Danylec N."/>
            <person name="Stoll D.A."/>
            <person name="Doetsch A."/>
            <person name="Kulling S.E."/>
            <person name="Huch M."/>
        </authorList>
    </citation>
    <scope>NUCLEOTIDE SEQUENCE [LARGE SCALE GENOMIC DNA]</scope>
    <source>
        <strain evidence="4">ResAG-96</strain>
    </source>
</reference>
<dbReference type="SUPFAM" id="SSF53474">
    <property type="entry name" value="alpha/beta-Hydrolases"/>
    <property type="match status" value="1"/>
</dbReference>
<evidence type="ECO:0000256" key="1">
    <source>
        <dbReference type="ARBA" id="ARBA00023239"/>
    </source>
</evidence>
<sequence>MTTEPRFEHAGVRYGVRCWGDRSANSGSSAYGAPLVLVHGFAQSVASWDEVAGRLARDRAVYALDLVGHGRSDRPDSPQVYALHAQAEALLAFISAVSDGEGGRESRKPAVIGYSLGGRVALAAAVRDPQAFAALVLESAGLGPANARERAAARERDAAQAMRLRTEGLTAFMDAWERLPLFATQSDLPAAVRERVRAGRLANDAEALARTFEGAGQHAMPSRPEALAALASMCESGAPVLYLAGARDAKYCILAEGLASNGVCETRIIEGAGHNVHLEAPGDFVASLRV</sequence>
<evidence type="ECO:0000313" key="3">
    <source>
        <dbReference type="EMBL" id="PNV67458.1"/>
    </source>
</evidence>
<dbReference type="OrthoDB" id="63519at2"/>